<gene>
    <name evidence="1" type="ORF">D8827_09055</name>
</gene>
<evidence type="ECO:0008006" key="3">
    <source>
        <dbReference type="Google" id="ProtNLM"/>
    </source>
</evidence>
<dbReference type="GeneID" id="77168471"/>
<evidence type="ECO:0000313" key="2">
    <source>
        <dbReference type="Proteomes" id="UP000267137"/>
    </source>
</evidence>
<accession>A0AAE8G285</accession>
<dbReference type="AlphaFoldDB" id="A0AAE8G285"/>
<dbReference type="Proteomes" id="UP000267137">
    <property type="component" value="Unassembled WGS sequence"/>
</dbReference>
<reference evidence="1 2" key="1">
    <citation type="submission" date="2018-11" db="EMBL/GenBank/DDBJ databases">
        <title>Species Designations Belie Phenotypic and Genotypic Heterogeneity in Oral Streptococci.</title>
        <authorList>
            <person name="Velsko I."/>
        </authorList>
    </citation>
    <scope>NUCLEOTIDE SEQUENCE [LARGE SCALE GENOMIC DNA]</scope>
    <source>
        <strain evidence="1 2">KLC02</strain>
    </source>
</reference>
<proteinExistence type="predicted"/>
<name>A0AAE8G285_STRIT</name>
<dbReference type="EMBL" id="RJOO01000006">
    <property type="protein sequence ID" value="RSJ21933.1"/>
    <property type="molecule type" value="Genomic_DNA"/>
</dbReference>
<sequence>MKILISLTIILPILGGCGQKKETKSKTSKQSIDSKLPVLANAEK</sequence>
<comment type="caution">
    <text evidence="1">The sequence shown here is derived from an EMBL/GenBank/DDBJ whole genome shotgun (WGS) entry which is preliminary data.</text>
</comment>
<dbReference type="RefSeq" id="WP_003077174.1">
    <property type="nucleotide sequence ID" value="NZ_BHYT01000014.1"/>
</dbReference>
<evidence type="ECO:0000313" key="1">
    <source>
        <dbReference type="EMBL" id="RSJ21933.1"/>
    </source>
</evidence>
<dbReference type="PROSITE" id="PS51257">
    <property type="entry name" value="PROKAR_LIPOPROTEIN"/>
    <property type="match status" value="1"/>
</dbReference>
<organism evidence="1 2">
    <name type="scientific">Streptococcus intermedius</name>
    <dbReference type="NCBI Taxonomy" id="1338"/>
    <lineage>
        <taxon>Bacteria</taxon>
        <taxon>Bacillati</taxon>
        <taxon>Bacillota</taxon>
        <taxon>Bacilli</taxon>
        <taxon>Lactobacillales</taxon>
        <taxon>Streptococcaceae</taxon>
        <taxon>Streptococcus</taxon>
        <taxon>Streptococcus anginosus group</taxon>
    </lineage>
</organism>
<protein>
    <recommendedName>
        <fullName evidence="3">Lipoprotein</fullName>
    </recommendedName>
</protein>